<evidence type="ECO:0000256" key="4">
    <source>
        <dbReference type="ARBA" id="ARBA00048267"/>
    </source>
</evidence>
<feature type="active site" evidence="5 6">
    <location>
        <position position="208"/>
    </location>
</feature>
<keyword evidence="5 7" id="KW-0597">Phosphoprotein</keyword>
<feature type="modified residue" description="4-aspartylphosphate" evidence="5 7">
    <location>
        <position position="58"/>
    </location>
</feature>
<comment type="catalytic activity">
    <reaction evidence="5">
        <text>L-glutaminyl-[protein] + H2O = L-glutamyl-[protein] + NH4(+)</text>
        <dbReference type="Rhea" id="RHEA:16441"/>
        <dbReference type="Rhea" id="RHEA-COMP:10207"/>
        <dbReference type="Rhea" id="RHEA-COMP:10208"/>
        <dbReference type="ChEBI" id="CHEBI:15377"/>
        <dbReference type="ChEBI" id="CHEBI:28938"/>
        <dbReference type="ChEBI" id="CHEBI:29973"/>
        <dbReference type="ChEBI" id="CHEBI:30011"/>
        <dbReference type="EC" id="3.5.1.44"/>
    </reaction>
</comment>
<evidence type="ECO:0000256" key="7">
    <source>
        <dbReference type="PROSITE-ProRule" id="PRU00169"/>
    </source>
</evidence>
<dbReference type="RefSeq" id="WP_075768403.1">
    <property type="nucleotide sequence ID" value="NZ_MJIL01000101.1"/>
</dbReference>
<evidence type="ECO:0000256" key="3">
    <source>
        <dbReference type="ARBA" id="ARBA00022801"/>
    </source>
</evidence>
<dbReference type="PANTHER" id="PTHR42872">
    <property type="entry name" value="PROTEIN-GLUTAMATE METHYLESTERASE/PROTEIN-GLUTAMINE GLUTAMINASE"/>
    <property type="match status" value="1"/>
</dbReference>
<feature type="active site" evidence="5 6">
    <location>
        <position position="182"/>
    </location>
</feature>
<sequence>MRRKKIQVMIVDDSAVVRQVISSVLKTDSELEVCGAVADPLFAMTRMRMQWPDVIVLDIEMPRMDGISFLKKIMAERPTPVVICSTLTEKGAETTMQAISAGAVEIITKPKVGLKGFLHDSAKVLIGAVKAASKANLKPIQAASVKASSLKVKPKLSADTILAAGKLSILKTTEQVVAIGTSTGGTQALELVLKALPRLSPGIVVVQHMPEKFTAAFSERLNSLCEISVKEARHKMRVLPGQALIAPGGKHMLLKRSGAQYYVEVIDGPLVSRHRPSVDVLFRSVAQSAGANALGIIMTGMGDDGVKGMLEMRQAGALTLAQDEASCVVYGMPREAVNRGAVERSLPLVEVPQAILDYSQ</sequence>
<dbReference type="PIRSF" id="PIRSF000876">
    <property type="entry name" value="RR_chemtxs_CheB"/>
    <property type="match status" value="1"/>
</dbReference>
<dbReference type="AlphaFoldDB" id="A0A1Q9G670"/>
<proteinExistence type="inferred from homology"/>
<name>A0A1Q9G670_9GAMM</name>
<dbReference type="EC" id="3.1.1.61" evidence="5"/>
<comment type="similarity">
    <text evidence="5">Belongs to the CheB family.</text>
</comment>
<evidence type="ECO:0000259" key="9">
    <source>
        <dbReference type="PROSITE" id="PS50122"/>
    </source>
</evidence>
<dbReference type="Pfam" id="PF01339">
    <property type="entry name" value="CheB_methylest"/>
    <property type="match status" value="1"/>
</dbReference>
<dbReference type="STRING" id="1903952.BIT28_21085"/>
<evidence type="ECO:0000259" key="8">
    <source>
        <dbReference type="PROSITE" id="PS50110"/>
    </source>
</evidence>
<evidence type="ECO:0000313" key="10">
    <source>
        <dbReference type="EMBL" id="OLQ69474.1"/>
    </source>
</evidence>
<evidence type="ECO:0000256" key="2">
    <source>
        <dbReference type="ARBA" id="ARBA00022500"/>
    </source>
</evidence>
<reference evidence="10 11" key="1">
    <citation type="submission" date="2016-09" db="EMBL/GenBank/DDBJ databases">
        <title>Photobacterium proteolyticum sp. nov. a protease producing bacterium isolated from ocean sediments of Laizhou Bay.</title>
        <authorList>
            <person name="Li Y."/>
        </authorList>
    </citation>
    <scope>NUCLEOTIDE SEQUENCE [LARGE SCALE GENOMIC DNA]</scope>
    <source>
        <strain evidence="10 11">13-12</strain>
    </source>
</reference>
<dbReference type="EMBL" id="MJIL01000101">
    <property type="protein sequence ID" value="OLQ69474.1"/>
    <property type="molecule type" value="Genomic_DNA"/>
</dbReference>
<dbReference type="InterPro" id="IPR008248">
    <property type="entry name" value="CheB-like"/>
</dbReference>
<accession>A0A1Q9G670</accession>
<comment type="catalytic activity">
    <reaction evidence="4 5">
        <text>[protein]-L-glutamate 5-O-methyl ester + H2O = L-glutamyl-[protein] + methanol + H(+)</text>
        <dbReference type="Rhea" id="RHEA:23236"/>
        <dbReference type="Rhea" id="RHEA-COMP:10208"/>
        <dbReference type="Rhea" id="RHEA-COMP:10311"/>
        <dbReference type="ChEBI" id="CHEBI:15377"/>
        <dbReference type="ChEBI" id="CHEBI:15378"/>
        <dbReference type="ChEBI" id="CHEBI:17790"/>
        <dbReference type="ChEBI" id="CHEBI:29973"/>
        <dbReference type="ChEBI" id="CHEBI:82795"/>
        <dbReference type="EC" id="3.1.1.61"/>
    </reaction>
</comment>
<dbReference type="CDD" id="cd17541">
    <property type="entry name" value="REC_CheB-like"/>
    <property type="match status" value="1"/>
</dbReference>
<keyword evidence="3 5" id="KW-0378">Hydrolase</keyword>
<keyword evidence="2 5" id="KW-0145">Chemotaxis</keyword>
<comment type="function">
    <text evidence="5">Involved in chemotaxis. Part of a chemotaxis signal transduction system that modulates chemotaxis in response to various stimuli. Catalyzes the demethylation of specific methylglutamate residues introduced into the chemoreceptors (methyl-accepting chemotaxis proteins or MCP) by CheR. Also mediates the irreversible deamidation of specific glutamine residues to glutamic acid.</text>
</comment>
<dbReference type="NCBIfam" id="NF001965">
    <property type="entry name" value="PRK00742.1"/>
    <property type="match status" value="1"/>
</dbReference>
<organism evidence="10 11">
    <name type="scientific">Photobacterium proteolyticum</name>
    <dbReference type="NCBI Taxonomy" id="1903952"/>
    <lineage>
        <taxon>Bacteria</taxon>
        <taxon>Pseudomonadati</taxon>
        <taxon>Pseudomonadota</taxon>
        <taxon>Gammaproteobacteria</taxon>
        <taxon>Vibrionales</taxon>
        <taxon>Vibrionaceae</taxon>
        <taxon>Photobacterium</taxon>
    </lineage>
</organism>
<dbReference type="InterPro" id="IPR035909">
    <property type="entry name" value="CheB_C"/>
</dbReference>
<dbReference type="Gene3D" id="3.40.50.180">
    <property type="entry name" value="Methylesterase CheB, C-terminal domain"/>
    <property type="match status" value="1"/>
</dbReference>
<dbReference type="Gene3D" id="3.40.50.2300">
    <property type="match status" value="1"/>
</dbReference>
<dbReference type="Proteomes" id="UP000186905">
    <property type="component" value="Unassembled WGS sequence"/>
</dbReference>
<comment type="caution">
    <text evidence="10">The sequence shown here is derived from an EMBL/GenBank/DDBJ whole genome shotgun (WGS) entry which is preliminary data.</text>
</comment>
<dbReference type="CDD" id="cd16432">
    <property type="entry name" value="CheB_Rec"/>
    <property type="match status" value="1"/>
</dbReference>
<evidence type="ECO:0000313" key="11">
    <source>
        <dbReference type="Proteomes" id="UP000186905"/>
    </source>
</evidence>
<feature type="domain" description="CheB-type methylesterase" evidence="9">
    <location>
        <begin position="170"/>
        <end position="360"/>
    </location>
</feature>
<keyword evidence="11" id="KW-1185">Reference proteome</keyword>
<dbReference type="NCBIfam" id="NF009206">
    <property type="entry name" value="PRK12555.1"/>
    <property type="match status" value="1"/>
</dbReference>
<dbReference type="GO" id="GO:0008984">
    <property type="term" value="F:protein-glutamate methylesterase activity"/>
    <property type="evidence" value="ECO:0007669"/>
    <property type="project" value="UniProtKB-UniRule"/>
</dbReference>
<comment type="subcellular location">
    <subcellularLocation>
        <location evidence="5">Cytoplasm</location>
    </subcellularLocation>
</comment>
<gene>
    <name evidence="5" type="primary">cheB</name>
    <name evidence="10" type="ORF">BIT28_21085</name>
</gene>
<dbReference type="GO" id="GO:0006935">
    <property type="term" value="P:chemotaxis"/>
    <property type="evidence" value="ECO:0007669"/>
    <property type="project" value="UniProtKB-UniRule"/>
</dbReference>
<dbReference type="InterPro" id="IPR011006">
    <property type="entry name" value="CheY-like_superfamily"/>
</dbReference>
<dbReference type="EC" id="3.5.1.44" evidence="5"/>
<dbReference type="PANTHER" id="PTHR42872:SF6">
    <property type="entry name" value="PROTEIN-GLUTAMATE METHYLESTERASE_PROTEIN-GLUTAMINE GLUTAMINASE"/>
    <property type="match status" value="1"/>
</dbReference>
<feature type="domain" description="Response regulatory" evidence="8">
    <location>
        <begin position="7"/>
        <end position="124"/>
    </location>
</feature>
<feature type="active site" evidence="5 6">
    <location>
        <position position="304"/>
    </location>
</feature>
<dbReference type="GO" id="GO:0000156">
    <property type="term" value="F:phosphorelay response regulator activity"/>
    <property type="evidence" value="ECO:0007669"/>
    <property type="project" value="InterPro"/>
</dbReference>
<keyword evidence="1 5" id="KW-0963">Cytoplasm</keyword>
<comment type="domain">
    <text evidence="5">Contains a C-terminal catalytic domain, and an N-terminal region which modulates catalytic activity.</text>
</comment>
<dbReference type="HAMAP" id="MF_00099">
    <property type="entry name" value="CheB_chemtxs"/>
    <property type="match status" value="1"/>
</dbReference>
<comment type="PTM">
    <text evidence="5">Phosphorylated by CheA. Phosphorylation of the N-terminal regulatory domain activates the methylesterase activity.</text>
</comment>
<dbReference type="SUPFAM" id="SSF52172">
    <property type="entry name" value="CheY-like"/>
    <property type="match status" value="1"/>
</dbReference>
<dbReference type="GO" id="GO:0050568">
    <property type="term" value="F:protein-glutamine glutaminase activity"/>
    <property type="evidence" value="ECO:0007669"/>
    <property type="project" value="UniProtKB-UniRule"/>
</dbReference>
<evidence type="ECO:0000256" key="1">
    <source>
        <dbReference type="ARBA" id="ARBA00022490"/>
    </source>
</evidence>
<evidence type="ECO:0000256" key="5">
    <source>
        <dbReference type="HAMAP-Rule" id="MF_00099"/>
    </source>
</evidence>
<dbReference type="SUPFAM" id="SSF52738">
    <property type="entry name" value="Methylesterase CheB, C-terminal domain"/>
    <property type="match status" value="1"/>
</dbReference>
<dbReference type="SMART" id="SM00448">
    <property type="entry name" value="REC"/>
    <property type="match status" value="1"/>
</dbReference>
<dbReference type="GO" id="GO:0005737">
    <property type="term" value="C:cytoplasm"/>
    <property type="evidence" value="ECO:0007669"/>
    <property type="project" value="UniProtKB-SubCell"/>
</dbReference>
<dbReference type="PROSITE" id="PS50110">
    <property type="entry name" value="RESPONSE_REGULATORY"/>
    <property type="match status" value="1"/>
</dbReference>
<dbReference type="Pfam" id="PF00072">
    <property type="entry name" value="Response_reg"/>
    <property type="match status" value="1"/>
</dbReference>
<dbReference type="PROSITE" id="PS50122">
    <property type="entry name" value="CHEB"/>
    <property type="match status" value="1"/>
</dbReference>
<dbReference type="InterPro" id="IPR000673">
    <property type="entry name" value="Sig_transdc_resp-reg_Me-estase"/>
</dbReference>
<evidence type="ECO:0000256" key="6">
    <source>
        <dbReference type="PROSITE-ProRule" id="PRU00050"/>
    </source>
</evidence>
<protein>
    <recommendedName>
        <fullName evidence="5">Protein-glutamate methylesterase/protein-glutamine glutaminase</fullName>
        <ecNumber evidence="5">3.1.1.61</ecNumber>
        <ecNumber evidence="5">3.5.1.44</ecNumber>
    </recommendedName>
</protein>
<dbReference type="OrthoDB" id="9793421at2"/>
<dbReference type="InterPro" id="IPR001789">
    <property type="entry name" value="Sig_transdc_resp-reg_receiver"/>
</dbReference>